<dbReference type="EMBL" id="JAPCWZ010000007">
    <property type="protein sequence ID" value="KAK8855125.1"/>
    <property type="molecule type" value="Genomic_DNA"/>
</dbReference>
<dbReference type="Proteomes" id="UP001390339">
    <property type="component" value="Unassembled WGS sequence"/>
</dbReference>
<reference evidence="2 3" key="1">
    <citation type="journal article" date="2024" name="IMA Fungus">
        <title>Apiospora arundinis, a panoply of carbohydrate-active enzymes and secondary metabolites.</title>
        <authorList>
            <person name="Sorensen T."/>
            <person name="Petersen C."/>
            <person name="Muurmann A.T."/>
            <person name="Christiansen J.V."/>
            <person name="Brundto M.L."/>
            <person name="Overgaard C.K."/>
            <person name="Boysen A.T."/>
            <person name="Wollenberg R.D."/>
            <person name="Larsen T.O."/>
            <person name="Sorensen J.L."/>
            <person name="Nielsen K.L."/>
            <person name="Sondergaard T.E."/>
        </authorList>
    </citation>
    <scope>NUCLEOTIDE SEQUENCE [LARGE SCALE GENOMIC DNA]</scope>
    <source>
        <strain evidence="2 3">AAU 773</strain>
    </source>
</reference>
<dbReference type="PANTHER" id="PTHR37540">
    <property type="entry name" value="TRANSCRIPTION FACTOR (ACR-2), PUTATIVE-RELATED-RELATED"/>
    <property type="match status" value="1"/>
</dbReference>
<evidence type="ECO:0000256" key="1">
    <source>
        <dbReference type="SAM" id="MobiDB-lite"/>
    </source>
</evidence>
<proteinExistence type="predicted"/>
<sequence>MFSVQFDCDPQDDDVQGSADGAAAAVAGGCDDDKVTPDRKRVKPKRGRDKLPRKRERTGQLTLEFNKRPPKVPSTPPDSEPGDGSRRASEGSVAAARHEDLLAVVPKSIDELPQYSDALRNPGTRRLFHMVVTHRWIPSLSGKPAVPMHELAGRWHMRHCYQDDAMLEADLCRELHTRSDHTRSHEDYTTFLAVLTRCIGRLRREIRDVGEGSAKMISDSALVTAFGLATPEVSEAYKVGLFGEPIWPRHDYFDGHLKAYFGSDHFTHIRNIALDLARREKAKSKNPGAKLPTSPFSIIFLKFMTMYASYYIMPPDFEPFGPHLVIVQDLDARQDQVAIPTDDIWFPPDDSDQVGSVRLLHLFRCIRLVCRKVSQAKVERPRVDTGASLFVSVGSYLEVIQHRLLNLPRADPAIEIYRLGALVFAYGAIAFVKATDALLILVENLVVALKAPRYTDGQPPQLLFWAAMLGAIASAPQSGIVLDSADKVTMDCLRMARYLVGEVRRLARVLGLGSWEEAQVVLQGFVWAPSACDAGARTIWDVSQAESEQQQLKILQVVPRLTSLTDL</sequence>
<feature type="compositionally biased region" description="Low complexity" evidence="1">
    <location>
        <begin position="16"/>
        <end position="29"/>
    </location>
</feature>
<organism evidence="2 3">
    <name type="scientific">Apiospora arundinis</name>
    <dbReference type="NCBI Taxonomy" id="335852"/>
    <lineage>
        <taxon>Eukaryota</taxon>
        <taxon>Fungi</taxon>
        <taxon>Dikarya</taxon>
        <taxon>Ascomycota</taxon>
        <taxon>Pezizomycotina</taxon>
        <taxon>Sordariomycetes</taxon>
        <taxon>Xylariomycetidae</taxon>
        <taxon>Amphisphaeriales</taxon>
        <taxon>Apiosporaceae</taxon>
        <taxon>Apiospora</taxon>
    </lineage>
</organism>
<comment type="caution">
    <text evidence="2">The sequence shown here is derived from an EMBL/GenBank/DDBJ whole genome shotgun (WGS) entry which is preliminary data.</text>
</comment>
<feature type="compositionally biased region" description="Basic residues" evidence="1">
    <location>
        <begin position="40"/>
        <end position="56"/>
    </location>
</feature>
<gene>
    <name evidence="2" type="ORF">PGQ11_011037</name>
</gene>
<protein>
    <submittedName>
        <fullName evidence="2">Uncharacterized protein</fullName>
    </submittedName>
</protein>
<feature type="region of interest" description="Disordered" evidence="1">
    <location>
        <begin position="1"/>
        <end position="94"/>
    </location>
</feature>
<evidence type="ECO:0000313" key="3">
    <source>
        <dbReference type="Proteomes" id="UP001390339"/>
    </source>
</evidence>
<dbReference type="PANTHER" id="PTHR37540:SF5">
    <property type="entry name" value="TRANSCRIPTION FACTOR DOMAIN-CONTAINING PROTEIN"/>
    <property type="match status" value="1"/>
</dbReference>
<name>A0ABR2HZH6_9PEZI</name>
<evidence type="ECO:0000313" key="2">
    <source>
        <dbReference type="EMBL" id="KAK8855125.1"/>
    </source>
</evidence>
<accession>A0ABR2HZH6</accession>
<keyword evidence="3" id="KW-1185">Reference proteome</keyword>